<keyword evidence="3" id="KW-1185">Reference proteome</keyword>
<dbReference type="Proteomes" id="UP001499863">
    <property type="component" value="Unassembled WGS sequence"/>
</dbReference>
<comment type="caution">
    <text evidence="2">The sequence shown here is derived from an EMBL/GenBank/DDBJ whole genome shotgun (WGS) entry which is preliminary data.</text>
</comment>
<dbReference type="EMBL" id="BAAAKJ010000552">
    <property type="protein sequence ID" value="GAA1416321.1"/>
    <property type="molecule type" value="Genomic_DNA"/>
</dbReference>
<feature type="compositionally biased region" description="Polar residues" evidence="1">
    <location>
        <begin position="52"/>
        <end position="64"/>
    </location>
</feature>
<evidence type="ECO:0000313" key="2">
    <source>
        <dbReference type="EMBL" id="GAA1416321.1"/>
    </source>
</evidence>
<name>A0ABN1YLU4_9ACTN</name>
<evidence type="ECO:0000256" key="1">
    <source>
        <dbReference type="SAM" id="MobiDB-lite"/>
    </source>
</evidence>
<reference evidence="2 3" key="1">
    <citation type="journal article" date="2019" name="Int. J. Syst. Evol. Microbiol.">
        <title>The Global Catalogue of Microorganisms (GCM) 10K type strain sequencing project: providing services to taxonomists for standard genome sequencing and annotation.</title>
        <authorList>
            <consortium name="The Broad Institute Genomics Platform"/>
            <consortium name="The Broad Institute Genome Sequencing Center for Infectious Disease"/>
            <person name="Wu L."/>
            <person name="Ma J."/>
        </authorList>
    </citation>
    <scope>NUCLEOTIDE SEQUENCE [LARGE SCALE GENOMIC DNA]</scope>
    <source>
        <strain evidence="2 3">JCM 12393</strain>
    </source>
</reference>
<proteinExistence type="predicted"/>
<feature type="region of interest" description="Disordered" evidence="1">
    <location>
        <begin position="1"/>
        <end position="77"/>
    </location>
</feature>
<accession>A0ABN1YLU4</accession>
<protein>
    <submittedName>
        <fullName evidence="2">Uncharacterized protein</fullName>
    </submittedName>
</protein>
<evidence type="ECO:0000313" key="3">
    <source>
        <dbReference type="Proteomes" id="UP001499863"/>
    </source>
</evidence>
<organism evidence="2 3">
    <name type="scientific">Kitasatospora putterlickiae</name>
    <dbReference type="NCBI Taxonomy" id="221725"/>
    <lineage>
        <taxon>Bacteria</taxon>
        <taxon>Bacillati</taxon>
        <taxon>Actinomycetota</taxon>
        <taxon>Actinomycetes</taxon>
        <taxon>Kitasatosporales</taxon>
        <taxon>Streptomycetaceae</taxon>
        <taxon>Kitasatospora</taxon>
    </lineage>
</organism>
<sequence>MEPPPSRVVRSTGSRTVAPQLQVNSGCGHWSERPQCGQRMLSQESSHDRNRTCTGTPPRSSGTLSEAPHGQGSDGGS</sequence>
<feature type="compositionally biased region" description="Polar residues" evidence="1">
    <location>
        <begin position="9"/>
        <end position="25"/>
    </location>
</feature>
<gene>
    <name evidence="2" type="ORF">GCM10009639_70560</name>
</gene>